<keyword evidence="1" id="KW-0175">Coiled coil</keyword>
<feature type="region of interest" description="Disordered" evidence="2">
    <location>
        <begin position="307"/>
        <end position="331"/>
    </location>
</feature>
<feature type="compositionally biased region" description="Polar residues" evidence="2">
    <location>
        <begin position="307"/>
        <end position="322"/>
    </location>
</feature>
<dbReference type="GO" id="GO:0034454">
    <property type="term" value="P:microtubule anchoring at centrosome"/>
    <property type="evidence" value="ECO:0007669"/>
    <property type="project" value="InterPro"/>
</dbReference>
<feature type="compositionally biased region" description="Polar residues" evidence="2">
    <location>
        <begin position="516"/>
        <end position="535"/>
    </location>
</feature>
<feature type="compositionally biased region" description="Acidic residues" evidence="2">
    <location>
        <begin position="706"/>
        <end position="720"/>
    </location>
</feature>
<dbReference type="InterPro" id="IPR031446">
    <property type="entry name" value="PCM1_C"/>
</dbReference>
<feature type="compositionally biased region" description="Polar residues" evidence="2">
    <location>
        <begin position="1816"/>
        <end position="1830"/>
    </location>
</feature>
<feature type="region of interest" description="Disordered" evidence="2">
    <location>
        <begin position="702"/>
        <end position="739"/>
    </location>
</feature>
<feature type="region of interest" description="Disordered" evidence="2">
    <location>
        <begin position="134"/>
        <end position="185"/>
    </location>
</feature>
<reference evidence="5" key="1">
    <citation type="submission" date="2025-08" db="UniProtKB">
        <authorList>
            <consortium name="RefSeq"/>
        </authorList>
    </citation>
    <scope>IDENTIFICATION</scope>
    <source>
        <tissue evidence="5">Blood</tissue>
    </source>
</reference>
<proteinExistence type="predicted"/>
<evidence type="ECO:0000313" key="5">
    <source>
        <dbReference type="RefSeq" id="XP_032143867.1"/>
    </source>
</evidence>
<feature type="coiled-coil region" evidence="1">
    <location>
        <begin position="743"/>
        <end position="770"/>
    </location>
</feature>
<sequence>METRFPHQLQGLRAFRELIVKASMATGGGPFEDGMNDQDLPNWSSESVDDRLNNMDWGGQQKKANRSSEKNKKKFGVESDKRVTNDISPESSPGVGRRRTKTPHTFPHSRYMTQMSVPEQAELEKLKQRINFSDLDQRSIGSDSQGRATAANNKRQLSENRKPFNFLPMQINTNKSKDASASPPKREMIGSAQCKELFASALSNDLLQNCQVSEEDGRGEPAMESSQIVSRLVQIRDYITKASSMREDLVEKNERSANVERLTHLIDHLKEQEKSYMRFLKKILARENEEEDVRTIDSAVGSGSVAESTSLNIDVQSEASDTTARDPQQEPMEEIENLKKQHDLLKRMLQQQEQLRALQGRQAALLALQHKAEQAIAVMDDSEKIAGTTAGRHIISCRQPDRYPFHQKIPLRVAETAGSLSGVSITSELNEELNDLIQRFHNQLRDSQPPAVPDNRRQAESLSLTREVSQSRNPSASERLPDEKVQLFSKMRVLQEKKQKMDKLLGELHTLRDQHLNNSSSSPQRSVDQRSTSAPSAPVGLVPVVNGESNSLTSPVPYPAASLVSQNESENEAHLNPTEKLQKLNEVRKRLNELRELVHYYEQTSDMMTDAVNENRKDEETESEYDSEHENSEPVTNIRNPQVASTWNEVNSNSNAQCVSNNRDGRAVNSNCEINNRSAANIRALNVPLDCRCNREGEQEIHVAQGEDDEEEEEEAEEEGVSGASLSSHRSSLVDEHPEDAEFEHKINRLMAAKQKLRQLQDLVAMVQDDDAAHGVISANTSNLDDFYPAEEDTKQNSNNTRGNANKTQKDTGVNEKAREKFYEAKLQQQQRELKQLQEERKKLIDIQEKIQALQTACPDLQLSAASVGNCPTKKYMPAVTSTPAINEHETGTIKSVFEPEDSSVVDNELWSEMRRHEMLREELRQRRKQLEALMAEHQRRQGLTETASPVAVSLRSDGSENLCTPQQSRTDKTMATWGGSTQCALDEEGDEDGYLSEGIVRTDEEEEEEQDASSNDNFSVYPSNSVNHNSYNGKETKNRWKNNCPFSADENYRSLAKTRQQNISMQRQENLRWVSELSYVEEKEQWQEQINQLKKQLDFSVNICQTLMQDQQTLSCLLQTLLTGPYSVMPSNVASPQVHLIMHQLNQCYTQLTWQQNNVQRLKQMLNELMHQQNQHPEKPGSKERGNSASHPPSSSLFCPFSFPTQPVNLFSIPGFANFSSFAPGMNFSPLFPSNFGEFSQNISTPSEQQQPLAQNSSGKTEYMAFPKPFESSSSIGAEKPRNKKLPEEEVDSSRTPWLYDQEGEVQKPFIKTGFAVSVDKATNSNRKNQSDTNGRRCQFDEESLESFSSMPDPVDPATVTKTFKTRKASAQASLASKDKTPKSKSKKRNSAQLKSRVRNIKTGSDFSMFEALRDTIYSEVATLISQNESRPHFLIELFHELQLLNTDYLRQRALYALQDIVSRHISESHGKGDNIKSVNSGTWIASNSELTPSESLGTTDDETFEKNFERETHKISEHNDADNASVLSVSSNFEPFATDDLGNTVIHLDQALARMREYERMKTEAESNSNMRCTCRIIEDEDGAGASTTVNNLEETPITENHSSQQPISEVSTIPCPRIDTQQLDRQIKAIMKEVIPFLKEHMDEVCSSQLLTSVRRMVLTLTQQNDESKEFVKFFHKQLGSILQDSLAKFAGRKLKDCGEDLLVEISEVLFNELAFFKLMQDLDNNSITVKQRCKRKIEAAGVIQSYAKEAKRILEDHGSPAGEIDDEDKDKDETETVKQTQTSEVYDGPQNIRSDISDQEEDEESEGCPVSINLSKAETQALTNYGSGEDENEDEEIEEFEEGPVDVQTSLQANTEATEENEHDDQVLHHDFEKTAESKNVPLEKEATSKDDQDSSPVKPCYLNILENEQPLNSAVHKDSPATVDSPQQPNPLPLPLPEIETLVPRVKEVKSGQETPESSLAGSPDTESPVLVNDYEAESGNISQKSDEEDFVKVEDLPLKLTIYSEADLRKKMVEEEQKNHLSGEICEMHTEELAGNSQTLKEPETLGAQSI</sequence>
<feature type="region of interest" description="Disordered" evidence="2">
    <location>
        <begin position="1240"/>
        <end position="1300"/>
    </location>
</feature>
<feature type="region of interest" description="Disordered" evidence="2">
    <location>
        <begin position="954"/>
        <end position="975"/>
    </location>
</feature>
<feature type="coiled-coil region" evidence="1">
    <location>
        <begin position="1077"/>
        <end position="1104"/>
    </location>
</feature>
<dbReference type="PANTHER" id="PTHR14164:SF12">
    <property type="entry name" value="PERICENTRIOLAR MATERIAL 1 PROTEIN"/>
    <property type="match status" value="1"/>
</dbReference>
<keyword evidence="4" id="KW-1185">Reference proteome</keyword>
<feature type="region of interest" description="Disordered" evidence="2">
    <location>
        <begin position="1173"/>
        <end position="1194"/>
    </location>
</feature>
<feature type="compositionally biased region" description="Acidic residues" evidence="2">
    <location>
        <begin position="1801"/>
        <end position="1810"/>
    </location>
</feature>
<feature type="compositionally biased region" description="Basic residues" evidence="2">
    <location>
        <begin position="1384"/>
        <end position="1397"/>
    </location>
</feature>
<evidence type="ECO:0000256" key="2">
    <source>
        <dbReference type="SAM" id="MobiDB-lite"/>
    </source>
</evidence>
<feature type="compositionally biased region" description="Basic and acidic residues" evidence="2">
    <location>
        <begin position="66"/>
        <end position="84"/>
    </location>
</feature>
<feature type="compositionally biased region" description="Polar residues" evidence="2">
    <location>
        <begin position="960"/>
        <end position="969"/>
    </location>
</feature>
<feature type="compositionally biased region" description="Polar residues" evidence="2">
    <location>
        <begin position="1323"/>
        <end position="1334"/>
    </location>
</feature>
<dbReference type="Proteomes" id="UP000504640">
    <property type="component" value="Unplaced"/>
</dbReference>
<evidence type="ECO:0000256" key="1">
    <source>
        <dbReference type="SAM" id="Coils"/>
    </source>
</evidence>
<organism evidence="4 5">
    <name type="scientific">Sapajus apella</name>
    <name type="common">Brown-capped capuchin</name>
    <name type="synonym">Cebus apella</name>
    <dbReference type="NCBI Taxonomy" id="9515"/>
    <lineage>
        <taxon>Eukaryota</taxon>
        <taxon>Metazoa</taxon>
        <taxon>Chordata</taxon>
        <taxon>Craniata</taxon>
        <taxon>Vertebrata</taxon>
        <taxon>Euteleostomi</taxon>
        <taxon>Mammalia</taxon>
        <taxon>Eutheria</taxon>
        <taxon>Euarchontoglires</taxon>
        <taxon>Primates</taxon>
        <taxon>Haplorrhini</taxon>
        <taxon>Platyrrhini</taxon>
        <taxon>Cebidae</taxon>
        <taxon>Cebinae</taxon>
        <taxon>Sapajus</taxon>
    </lineage>
</organism>
<feature type="coiled-coil region" evidence="1">
    <location>
        <begin position="820"/>
        <end position="857"/>
    </location>
</feature>
<feature type="region of interest" description="Disordered" evidence="2">
    <location>
        <begin position="615"/>
        <end position="638"/>
    </location>
</feature>
<dbReference type="CTD" id="5108"/>
<dbReference type="Pfam" id="PF15717">
    <property type="entry name" value="PCM1_C"/>
    <property type="match status" value="1"/>
</dbReference>
<dbReference type="GO" id="GO:0071539">
    <property type="term" value="P:protein localization to centrosome"/>
    <property type="evidence" value="ECO:0007669"/>
    <property type="project" value="InterPro"/>
</dbReference>
<feature type="domain" description="Pericentriolar material 1 protein C-terminal" evidence="3">
    <location>
        <begin position="1405"/>
        <end position="2031"/>
    </location>
</feature>
<feature type="compositionally biased region" description="Polar residues" evidence="2">
    <location>
        <begin position="1013"/>
        <end position="1034"/>
    </location>
</feature>
<dbReference type="GeneID" id="116558163"/>
<feature type="coiled-coil region" evidence="1">
    <location>
        <begin position="914"/>
        <end position="941"/>
    </location>
</feature>
<accession>A0A6J3IN10</accession>
<feature type="compositionally biased region" description="Acidic residues" evidence="2">
    <location>
        <begin position="1832"/>
        <end position="1848"/>
    </location>
</feature>
<feature type="compositionally biased region" description="Basic and acidic residues" evidence="2">
    <location>
        <begin position="1868"/>
        <end position="1897"/>
    </location>
</feature>
<feature type="region of interest" description="Disordered" evidence="2">
    <location>
        <begin position="445"/>
        <end position="484"/>
    </location>
</feature>
<dbReference type="PANTHER" id="PTHR14164">
    <property type="entry name" value="PERICENTRIOLAR MATERIAL 1-RELATED"/>
    <property type="match status" value="1"/>
</dbReference>
<dbReference type="GO" id="GO:1905515">
    <property type="term" value="P:non-motile cilium assembly"/>
    <property type="evidence" value="ECO:0007669"/>
    <property type="project" value="TreeGrafter"/>
</dbReference>
<feature type="compositionally biased region" description="Polar residues" evidence="2">
    <location>
        <begin position="1240"/>
        <end position="1261"/>
    </location>
</feature>
<feature type="region of interest" description="Disordered" evidence="2">
    <location>
        <begin position="2038"/>
        <end position="2057"/>
    </location>
</feature>
<protein>
    <submittedName>
        <fullName evidence="5">Pericentriolar material 1 protein isoform X7</fullName>
    </submittedName>
</protein>
<evidence type="ECO:0000259" key="3">
    <source>
        <dbReference type="Pfam" id="PF15717"/>
    </source>
</evidence>
<gene>
    <name evidence="5" type="primary">PCM1</name>
</gene>
<feature type="compositionally biased region" description="Basic and acidic residues" evidence="2">
    <location>
        <begin position="1177"/>
        <end position="1187"/>
    </location>
</feature>
<feature type="region of interest" description="Disordered" evidence="2">
    <location>
        <begin position="26"/>
        <end position="115"/>
    </location>
</feature>
<feature type="region of interest" description="Disordered" evidence="2">
    <location>
        <begin position="512"/>
        <end position="541"/>
    </location>
</feature>
<evidence type="ECO:0000313" key="4">
    <source>
        <dbReference type="Proteomes" id="UP000504640"/>
    </source>
</evidence>
<feature type="compositionally biased region" description="Low complexity" evidence="2">
    <location>
        <begin position="722"/>
        <end position="731"/>
    </location>
</feature>
<feature type="compositionally biased region" description="Basic and acidic residues" evidence="2">
    <location>
        <begin position="1280"/>
        <end position="1289"/>
    </location>
</feature>
<feature type="compositionally biased region" description="Polar residues" evidence="2">
    <location>
        <begin position="796"/>
        <end position="807"/>
    </location>
</feature>
<dbReference type="InterPro" id="IPR024138">
    <property type="entry name" value="Pericentriolar_Pcm1"/>
</dbReference>
<dbReference type="GO" id="GO:0034451">
    <property type="term" value="C:centriolar satellite"/>
    <property type="evidence" value="ECO:0007669"/>
    <property type="project" value="TreeGrafter"/>
</dbReference>
<feature type="compositionally biased region" description="Polar residues" evidence="2">
    <location>
        <begin position="1851"/>
        <end position="1860"/>
    </location>
</feature>
<dbReference type="GO" id="GO:0036064">
    <property type="term" value="C:ciliary basal body"/>
    <property type="evidence" value="ECO:0007669"/>
    <property type="project" value="TreeGrafter"/>
</dbReference>
<dbReference type="RefSeq" id="XP_032143867.1">
    <property type="nucleotide sequence ID" value="XM_032287976.1"/>
</dbReference>
<feature type="region of interest" description="Disordered" evidence="2">
    <location>
        <begin position="1757"/>
        <end position="1975"/>
    </location>
</feature>
<feature type="region of interest" description="Disordered" evidence="2">
    <location>
        <begin position="1323"/>
        <end position="1397"/>
    </location>
</feature>
<feature type="compositionally biased region" description="Polar residues" evidence="2">
    <location>
        <begin position="139"/>
        <end position="155"/>
    </location>
</feature>
<feature type="region of interest" description="Disordered" evidence="2">
    <location>
        <begin position="787"/>
        <end position="815"/>
    </location>
</feature>
<feature type="compositionally biased region" description="Polar residues" evidence="2">
    <location>
        <begin position="1957"/>
        <end position="1966"/>
    </location>
</feature>
<name>A0A6J3IN10_SAPAP</name>
<feature type="compositionally biased region" description="Polar residues" evidence="2">
    <location>
        <begin position="460"/>
        <end position="476"/>
    </location>
</feature>
<feature type="region of interest" description="Disordered" evidence="2">
    <location>
        <begin position="1003"/>
        <end position="1040"/>
    </location>
</feature>